<evidence type="ECO:0000313" key="2">
    <source>
        <dbReference type="EMBL" id="MFD1789014.1"/>
    </source>
</evidence>
<gene>
    <name evidence="2" type="ORF">ACFSC3_15735</name>
</gene>
<dbReference type="EMBL" id="JBHUFC010000006">
    <property type="protein sequence ID" value="MFD1789014.1"/>
    <property type="molecule type" value="Genomic_DNA"/>
</dbReference>
<dbReference type="Proteomes" id="UP001597283">
    <property type="component" value="Unassembled WGS sequence"/>
</dbReference>
<reference evidence="3" key="1">
    <citation type="journal article" date="2019" name="Int. J. Syst. Evol. Microbiol.">
        <title>The Global Catalogue of Microorganisms (GCM) 10K type strain sequencing project: providing services to taxonomists for standard genome sequencing and annotation.</title>
        <authorList>
            <consortium name="The Broad Institute Genomics Platform"/>
            <consortium name="The Broad Institute Genome Sequencing Center for Infectious Disease"/>
            <person name="Wu L."/>
            <person name="Ma J."/>
        </authorList>
    </citation>
    <scope>NUCLEOTIDE SEQUENCE [LARGE SCALE GENOMIC DNA]</scope>
    <source>
        <strain evidence="3">Q85</strain>
    </source>
</reference>
<protein>
    <submittedName>
        <fullName evidence="2">Uncharacterized protein</fullName>
    </submittedName>
</protein>
<evidence type="ECO:0000313" key="3">
    <source>
        <dbReference type="Proteomes" id="UP001597283"/>
    </source>
</evidence>
<organism evidence="2 3">
    <name type="scientific">Sphingomonas floccifaciens</name>
    <dbReference type="NCBI Taxonomy" id="1844115"/>
    <lineage>
        <taxon>Bacteria</taxon>
        <taxon>Pseudomonadati</taxon>
        <taxon>Pseudomonadota</taxon>
        <taxon>Alphaproteobacteria</taxon>
        <taxon>Sphingomonadales</taxon>
        <taxon>Sphingomonadaceae</taxon>
        <taxon>Sphingomonas</taxon>
    </lineage>
</organism>
<sequence length="58" mass="6247">MNEQNDTSKPDDRSDIEQAVDARRDALERGEGGKEADAQMGEGGADGVVKNQDRDLGQ</sequence>
<proteinExistence type="predicted"/>
<keyword evidence="3" id="KW-1185">Reference proteome</keyword>
<name>A0ABW4NHJ2_9SPHN</name>
<feature type="region of interest" description="Disordered" evidence="1">
    <location>
        <begin position="1"/>
        <end position="58"/>
    </location>
</feature>
<comment type="caution">
    <text evidence="2">The sequence shown here is derived from an EMBL/GenBank/DDBJ whole genome shotgun (WGS) entry which is preliminary data.</text>
</comment>
<dbReference type="RefSeq" id="WP_380941383.1">
    <property type="nucleotide sequence ID" value="NZ_JBHUFC010000006.1"/>
</dbReference>
<evidence type="ECO:0000256" key="1">
    <source>
        <dbReference type="SAM" id="MobiDB-lite"/>
    </source>
</evidence>
<feature type="compositionally biased region" description="Basic and acidic residues" evidence="1">
    <location>
        <begin position="1"/>
        <end position="37"/>
    </location>
</feature>
<accession>A0ABW4NHJ2</accession>